<dbReference type="EMBL" id="CACVAS010000107">
    <property type="protein sequence ID" value="CAA6820059.1"/>
    <property type="molecule type" value="Genomic_DNA"/>
</dbReference>
<feature type="domain" description="Rhodanese" evidence="1">
    <location>
        <begin position="92"/>
        <end position="202"/>
    </location>
</feature>
<dbReference type="CDD" id="cd00158">
    <property type="entry name" value="RHOD"/>
    <property type="match status" value="1"/>
</dbReference>
<protein>
    <recommendedName>
        <fullName evidence="1">Rhodanese domain-containing protein</fullName>
    </recommendedName>
</protein>
<sequence>MRYLVLVLFTFIELNAGPYDKVKITPSMSYIYVYHKGKAVKVHRIQDTKYKLTGEYSKLYRPKQYIQAIKIDKNVKTIGEIELLHFMKSKVNENSGIVIDVRTTEKYKRGTIPSSVNIPTNTQYNKRKMDRVFKAIGVTIEDNNTLNVSNAVDVVIFGDGLWSSDAKDMVNTFLQRGFPYEKILYYRGGFQMWKVLGFTTVTDKKGK</sequence>
<evidence type="ECO:0000259" key="1">
    <source>
        <dbReference type="PROSITE" id="PS50206"/>
    </source>
</evidence>
<dbReference type="AlphaFoldDB" id="A0A6S6TZZ6"/>
<proteinExistence type="predicted"/>
<dbReference type="Pfam" id="PF00581">
    <property type="entry name" value="Rhodanese"/>
    <property type="match status" value="1"/>
</dbReference>
<gene>
    <name evidence="2" type="ORF">HELGO_WM613</name>
</gene>
<dbReference type="InterPro" id="IPR036873">
    <property type="entry name" value="Rhodanese-like_dom_sf"/>
</dbReference>
<dbReference type="SMART" id="SM00450">
    <property type="entry name" value="RHOD"/>
    <property type="match status" value="1"/>
</dbReference>
<dbReference type="SUPFAM" id="SSF52821">
    <property type="entry name" value="Rhodanese/Cell cycle control phosphatase"/>
    <property type="match status" value="1"/>
</dbReference>
<dbReference type="Gene3D" id="3.40.250.10">
    <property type="entry name" value="Rhodanese-like domain"/>
    <property type="match status" value="1"/>
</dbReference>
<dbReference type="PROSITE" id="PS50206">
    <property type="entry name" value="RHODANESE_3"/>
    <property type="match status" value="1"/>
</dbReference>
<reference evidence="2" key="1">
    <citation type="submission" date="2020-01" db="EMBL/GenBank/DDBJ databases">
        <authorList>
            <person name="Meier V. D."/>
            <person name="Meier V D."/>
        </authorList>
    </citation>
    <scope>NUCLEOTIDE SEQUENCE</scope>
    <source>
        <strain evidence="2">HLG_WM_MAG_01</strain>
    </source>
</reference>
<dbReference type="InterPro" id="IPR001763">
    <property type="entry name" value="Rhodanese-like_dom"/>
</dbReference>
<evidence type="ECO:0000313" key="2">
    <source>
        <dbReference type="EMBL" id="CAA6820059.1"/>
    </source>
</evidence>
<name>A0A6S6TZZ6_9BACT</name>
<accession>A0A6S6TZZ6</accession>
<organism evidence="2">
    <name type="scientific">uncultured Sulfurovum sp</name>
    <dbReference type="NCBI Taxonomy" id="269237"/>
    <lineage>
        <taxon>Bacteria</taxon>
        <taxon>Pseudomonadati</taxon>
        <taxon>Campylobacterota</taxon>
        <taxon>Epsilonproteobacteria</taxon>
        <taxon>Campylobacterales</taxon>
        <taxon>Sulfurovaceae</taxon>
        <taxon>Sulfurovum</taxon>
        <taxon>environmental samples</taxon>
    </lineage>
</organism>